<gene>
    <name evidence="4" type="primary">LOC103096080</name>
</gene>
<dbReference type="GO" id="GO:0043122">
    <property type="term" value="P:regulation of canonical NF-kappaB signal transduction"/>
    <property type="evidence" value="ECO:0007669"/>
    <property type="project" value="UniProtKB-ARBA"/>
</dbReference>
<accession>A0A5F8HED1</accession>
<feature type="region of interest" description="Disordered" evidence="3">
    <location>
        <begin position="1"/>
        <end position="32"/>
    </location>
</feature>
<evidence type="ECO:0000256" key="2">
    <source>
        <dbReference type="SAM" id="Coils"/>
    </source>
</evidence>
<dbReference type="OrthoDB" id="205198at2759"/>
<dbReference type="PANTHER" id="PTHR31882">
    <property type="entry name" value="TNFAIP3-INTERACTING PROTEIN COILED COIL FAMILY MEMBER"/>
    <property type="match status" value="1"/>
</dbReference>
<dbReference type="KEGG" id="mdo:103096080"/>
<evidence type="ECO:0000256" key="3">
    <source>
        <dbReference type="SAM" id="MobiDB-lite"/>
    </source>
</evidence>
<feature type="coiled-coil region" evidence="2">
    <location>
        <begin position="83"/>
        <end position="110"/>
    </location>
</feature>
<keyword evidence="5" id="KW-1185">Reference proteome</keyword>
<dbReference type="Bgee" id="ENSMODG00000035743">
    <property type="expression patterns" value="Expressed in spermatid and 5 other cell types or tissues"/>
</dbReference>
<protein>
    <submittedName>
        <fullName evidence="4">TNFAIP3-interacting protein 1-like</fullName>
    </submittedName>
</protein>
<dbReference type="Proteomes" id="UP000002280">
    <property type="component" value="Chromosome X"/>
</dbReference>
<dbReference type="Gene3D" id="1.20.5.990">
    <property type="entry name" value="Nemo cc2-lz domain - 1d5 darpin complex"/>
    <property type="match status" value="1"/>
</dbReference>
<dbReference type="OMA" id="KKQHHPL"/>
<dbReference type="Ensembl" id="ENSMODT00000048624.2">
    <property type="protein sequence ID" value="ENSMODP00000057547.1"/>
    <property type="gene ID" value="ENSMODG00000035743.2"/>
</dbReference>
<proteinExistence type="predicted"/>
<organism evidence="4 5">
    <name type="scientific">Monodelphis domestica</name>
    <name type="common">Gray short-tailed opossum</name>
    <dbReference type="NCBI Taxonomy" id="13616"/>
    <lineage>
        <taxon>Eukaryota</taxon>
        <taxon>Metazoa</taxon>
        <taxon>Chordata</taxon>
        <taxon>Craniata</taxon>
        <taxon>Vertebrata</taxon>
        <taxon>Euteleostomi</taxon>
        <taxon>Mammalia</taxon>
        <taxon>Metatheria</taxon>
        <taxon>Didelphimorphia</taxon>
        <taxon>Didelphidae</taxon>
        <taxon>Monodelphis</taxon>
    </lineage>
</organism>
<dbReference type="AlphaFoldDB" id="A0A5F8HED1"/>
<reference evidence="4" key="3">
    <citation type="submission" date="2025-09" db="UniProtKB">
        <authorList>
            <consortium name="Ensembl"/>
        </authorList>
    </citation>
    <scope>IDENTIFICATION</scope>
</reference>
<dbReference type="GO" id="GO:0006357">
    <property type="term" value="P:regulation of transcription by RNA polymerase II"/>
    <property type="evidence" value="ECO:0000318"/>
    <property type="project" value="GO_Central"/>
</dbReference>
<name>A0A5F8HED1_MONDO</name>
<dbReference type="InParanoid" id="A0A5F8HED1"/>
<evidence type="ECO:0000256" key="1">
    <source>
        <dbReference type="ARBA" id="ARBA00023054"/>
    </source>
</evidence>
<dbReference type="GeneTree" id="ENSGT01150000287595"/>
<dbReference type="RefSeq" id="XP_016282313.1">
    <property type="nucleotide sequence ID" value="XM_016426827.2"/>
</dbReference>
<dbReference type="PANTHER" id="PTHR31882:SF9">
    <property type="entry name" value="SI:CH211-153B23.7"/>
    <property type="match status" value="1"/>
</dbReference>
<feature type="coiled-coil region" evidence="2">
    <location>
        <begin position="226"/>
        <end position="267"/>
    </location>
</feature>
<dbReference type="FunCoup" id="A0A5F8HED1">
    <property type="interactions" value="275"/>
</dbReference>
<dbReference type="GeneID" id="103096080"/>
<dbReference type="RefSeq" id="XP_007507815.1">
    <property type="nucleotide sequence ID" value="XM_007507753.3"/>
</dbReference>
<reference evidence="4" key="2">
    <citation type="submission" date="2025-08" db="UniProtKB">
        <authorList>
            <consortium name="Ensembl"/>
        </authorList>
    </citation>
    <scope>IDENTIFICATION</scope>
</reference>
<feature type="compositionally biased region" description="Polar residues" evidence="3">
    <location>
        <begin position="1"/>
        <end position="16"/>
    </location>
</feature>
<evidence type="ECO:0000313" key="4">
    <source>
        <dbReference type="Ensembl" id="ENSMODP00000057547.1"/>
    </source>
</evidence>
<dbReference type="GO" id="GO:0005737">
    <property type="term" value="C:cytoplasm"/>
    <property type="evidence" value="ECO:0007669"/>
    <property type="project" value="UniProtKB-ARBA"/>
</dbReference>
<keyword evidence="1 2" id="KW-0175">Coiled coil</keyword>
<reference evidence="4 5" key="1">
    <citation type="journal article" date="2007" name="Nature">
        <title>Genome of the marsupial Monodelphis domestica reveals innovation in non-coding sequences.</title>
        <authorList>
            <person name="Mikkelsen T.S."/>
            <person name="Wakefield M.J."/>
            <person name="Aken B."/>
            <person name="Amemiya C.T."/>
            <person name="Chang J.L."/>
            <person name="Duke S."/>
            <person name="Garber M."/>
            <person name="Gentles A.J."/>
            <person name="Goodstadt L."/>
            <person name="Heger A."/>
            <person name="Jurka J."/>
            <person name="Kamal M."/>
            <person name="Mauceli E."/>
            <person name="Searle S.M."/>
            <person name="Sharpe T."/>
            <person name="Baker M.L."/>
            <person name="Batzer M.A."/>
            <person name="Benos P.V."/>
            <person name="Belov K."/>
            <person name="Clamp M."/>
            <person name="Cook A."/>
            <person name="Cuff J."/>
            <person name="Das R."/>
            <person name="Davidow L."/>
            <person name="Deakin J.E."/>
            <person name="Fazzari M.J."/>
            <person name="Glass J.L."/>
            <person name="Grabherr M."/>
            <person name="Greally J.M."/>
            <person name="Gu W."/>
            <person name="Hore T.A."/>
            <person name="Huttley G.A."/>
            <person name="Kleber M."/>
            <person name="Jirtle R.L."/>
            <person name="Koina E."/>
            <person name="Lee J.T."/>
            <person name="Mahony S."/>
            <person name="Marra M.A."/>
            <person name="Miller R.D."/>
            <person name="Nicholls R.D."/>
            <person name="Oda M."/>
            <person name="Papenfuss A.T."/>
            <person name="Parra Z.E."/>
            <person name="Pollock D.D."/>
            <person name="Ray D.A."/>
            <person name="Schein J.E."/>
            <person name="Speed T.P."/>
            <person name="Thompson K."/>
            <person name="VandeBerg J.L."/>
            <person name="Wade C.M."/>
            <person name="Walker J.A."/>
            <person name="Waters P.D."/>
            <person name="Webber C."/>
            <person name="Weidman J.R."/>
            <person name="Xie X."/>
            <person name="Zody M.C."/>
            <person name="Baldwin J."/>
            <person name="Abdouelleil A."/>
            <person name="Abdulkadir J."/>
            <person name="Abebe A."/>
            <person name="Abera B."/>
            <person name="Abreu J."/>
            <person name="Acer S.C."/>
            <person name="Aftuck L."/>
            <person name="Alexander A."/>
            <person name="An P."/>
            <person name="Anderson E."/>
            <person name="Anderson S."/>
            <person name="Arachi H."/>
            <person name="Azer M."/>
            <person name="Bachantsang P."/>
            <person name="Barry A."/>
            <person name="Bayul T."/>
            <person name="Berlin A."/>
            <person name="Bessette D."/>
            <person name="Bloom T."/>
            <person name="Bloom T."/>
            <person name="Boguslavskiy L."/>
            <person name="Bonnet C."/>
            <person name="Boukhgalter B."/>
            <person name="Bourzgui I."/>
            <person name="Brown A."/>
            <person name="Cahill P."/>
            <person name="Channer S."/>
            <person name="Cheshatsang Y."/>
            <person name="Chuda L."/>
            <person name="Citroen M."/>
            <person name="Collymore A."/>
            <person name="Cooke P."/>
            <person name="Costello M."/>
            <person name="D'Aco K."/>
            <person name="Daza R."/>
            <person name="De Haan G."/>
            <person name="DeGray S."/>
            <person name="DeMaso C."/>
            <person name="Dhargay N."/>
            <person name="Dooley K."/>
            <person name="Dooley E."/>
            <person name="Doricent M."/>
            <person name="Dorje P."/>
            <person name="Dorjee K."/>
            <person name="Dupes A."/>
            <person name="Elong R."/>
            <person name="Falk J."/>
            <person name="Farina A."/>
            <person name="Faro S."/>
            <person name="Ferguson D."/>
            <person name="Fisher S."/>
            <person name="Foley C.D."/>
            <person name="Franke A."/>
            <person name="Friedrich D."/>
            <person name="Gadbois L."/>
            <person name="Gearin G."/>
            <person name="Gearin C.R."/>
            <person name="Giannoukos G."/>
            <person name="Goode T."/>
            <person name="Graham J."/>
            <person name="Grandbois E."/>
            <person name="Grewal S."/>
            <person name="Gyaltsen K."/>
            <person name="Hafez N."/>
            <person name="Hagos B."/>
            <person name="Hall J."/>
            <person name="Henson C."/>
            <person name="Hollinger A."/>
            <person name="Honan T."/>
            <person name="Huard M.D."/>
            <person name="Hughes L."/>
            <person name="Hurhula B."/>
            <person name="Husby M.E."/>
            <person name="Kamat A."/>
            <person name="Kanga B."/>
            <person name="Kashin S."/>
            <person name="Khazanovich D."/>
            <person name="Kisner P."/>
            <person name="Lance K."/>
            <person name="Lara M."/>
            <person name="Lee W."/>
            <person name="Lennon N."/>
            <person name="Letendre F."/>
            <person name="LeVine R."/>
            <person name="Lipovsky A."/>
            <person name="Liu X."/>
            <person name="Liu J."/>
            <person name="Liu S."/>
            <person name="Lokyitsang T."/>
            <person name="Lokyitsang Y."/>
            <person name="Lubonja R."/>
            <person name="Lui A."/>
            <person name="MacDonald P."/>
            <person name="Magnisalis V."/>
            <person name="Maru K."/>
            <person name="Matthews C."/>
            <person name="McCusker W."/>
            <person name="McDonough S."/>
            <person name="Mehta T."/>
            <person name="Meldrim J."/>
            <person name="Meneus L."/>
            <person name="Mihai O."/>
            <person name="Mihalev A."/>
            <person name="Mihova T."/>
            <person name="Mittelman R."/>
            <person name="Mlenga V."/>
            <person name="Montmayeur A."/>
            <person name="Mulrain L."/>
            <person name="Navidi A."/>
            <person name="Naylor J."/>
            <person name="Negash T."/>
            <person name="Nguyen T."/>
            <person name="Nguyen N."/>
            <person name="Nicol R."/>
            <person name="Norbu C."/>
            <person name="Norbu N."/>
            <person name="Novod N."/>
            <person name="O'Neill B."/>
            <person name="Osman S."/>
            <person name="Markiewicz E."/>
            <person name="Oyono O.L."/>
            <person name="Patti C."/>
            <person name="Phunkhang P."/>
            <person name="Pierre F."/>
            <person name="Priest M."/>
            <person name="Raghuraman S."/>
            <person name="Rege F."/>
            <person name="Reyes R."/>
            <person name="Rise C."/>
            <person name="Rogov P."/>
            <person name="Ross K."/>
            <person name="Ryan E."/>
            <person name="Settipalli S."/>
            <person name="Shea T."/>
            <person name="Sherpa N."/>
            <person name="Shi L."/>
            <person name="Shih D."/>
            <person name="Sparrow T."/>
            <person name="Spaulding J."/>
            <person name="Stalker J."/>
            <person name="Stange-Thomann N."/>
            <person name="Stavropoulos S."/>
            <person name="Stone C."/>
            <person name="Strader C."/>
            <person name="Tesfaye S."/>
            <person name="Thomson T."/>
            <person name="Thoulutsang Y."/>
            <person name="Thoulutsang D."/>
            <person name="Topham K."/>
            <person name="Topping I."/>
            <person name="Tsamla T."/>
            <person name="Vassiliev H."/>
            <person name="Vo A."/>
            <person name="Wangchuk T."/>
            <person name="Wangdi T."/>
            <person name="Weiand M."/>
            <person name="Wilkinson J."/>
            <person name="Wilson A."/>
            <person name="Yadav S."/>
            <person name="Young G."/>
            <person name="Yu Q."/>
            <person name="Zembek L."/>
            <person name="Zhong D."/>
            <person name="Zimmer A."/>
            <person name="Zwirko Z."/>
            <person name="Jaffe D.B."/>
            <person name="Alvarez P."/>
            <person name="Brockman W."/>
            <person name="Butler J."/>
            <person name="Chin C."/>
            <person name="Gnerre S."/>
            <person name="MacCallum I."/>
            <person name="Graves J.A."/>
            <person name="Ponting C.P."/>
            <person name="Breen M."/>
            <person name="Samollow P.B."/>
            <person name="Lander E.S."/>
            <person name="Lindblad-Toh K."/>
        </authorList>
    </citation>
    <scope>NUCLEOTIDE SEQUENCE [LARGE SCALE GENOMIC DNA]</scope>
</reference>
<dbReference type="GO" id="GO:0071222">
    <property type="term" value="P:cellular response to lipopolysaccharide"/>
    <property type="evidence" value="ECO:0000318"/>
    <property type="project" value="GO_Central"/>
</dbReference>
<sequence>MSSTSVFLPASRQDSSPFGIDQERRFPDGANHPIQTLALAPVAQKSQPQPLHSLTFSRENKRSESRHSESISYVTESLAMNSADEEKLLLMSKNSELRRLNKELMKLNQEWDHIYHTTTLQMQQKMSALQMEVVGLKQRGERLVMKLEQEQNKKEYYEQTLLQELKKNQNLQEYVRHLESKLRQSHDRQTLVNFLEGYGNSPILLPRKNRKTELYETGSMLEPKDLERMKTESENLRKKEEDMRHQMALLKEQLKAFEDDFRKERSDKQVFQRLLSSKSHSISSIARGCDCNGQEKLSASAIASTRSRPGGCSKPCDRYSLKGSDSTKTHIPLRSSYRDF</sequence>
<evidence type="ECO:0000313" key="5">
    <source>
        <dbReference type="Proteomes" id="UP000002280"/>
    </source>
</evidence>